<reference evidence="1" key="1">
    <citation type="submission" date="2021-06" db="EMBL/GenBank/DDBJ databases">
        <authorList>
            <person name="Kallberg Y."/>
            <person name="Tangrot J."/>
            <person name="Rosling A."/>
        </authorList>
    </citation>
    <scope>NUCLEOTIDE SEQUENCE</scope>
    <source>
        <strain evidence="1">MA461A</strain>
    </source>
</reference>
<keyword evidence="2" id="KW-1185">Reference proteome</keyword>
<dbReference type="Proteomes" id="UP000789920">
    <property type="component" value="Unassembled WGS sequence"/>
</dbReference>
<evidence type="ECO:0000313" key="2">
    <source>
        <dbReference type="Proteomes" id="UP000789920"/>
    </source>
</evidence>
<evidence type="ECO:0000313" key="1">
    <source>
        <dbReference type="EMBL" id="CAG8713945.1"/>
    </source>
</evidence>
<protein>
    <submittedName>
        <fullName evidence="1">4204_t:CDS:1</fullName>
    </submittedName>
</protein>
<gene>
    <name evidence="1" type="ORF">RPERSI_LOCUS10744</name>
</gene>
<dbReference type="EMBL" id="CAJVQC010021564">
    <property type="protein sequence ID" value="CAG8713945.1"/>
    <property type="molecule type" value="Genomic_DNA"/>
</dbReference>
<name>A0ACA9PN50_9GLOM</name>
<organism evidence="1 2">
    <name type="scientific">Racocetra persica</name>
    <dbReference type="NCBI Taxonomy" id="160502"/>
    <lineage>
        <taxon>Eukaryota</taxon>
        <taxon>Fungi</taxon>
        <taxon>Fungi incertae sedis</taxon>
        <taxon>Mucoromycota</taxon>
        <taxon>Glomeromycotina</taxon>
        <taxon>Glomeromycetes</taxon>
        <taxon>Diversisporales</taxon>
        <taxon>Gigasporaceae</taxon>
        <taxon>Racocetra</taxon>
    </lineage>
</organism>
<sequence length="120" mass="13813">MVEIREREQLTEPKISITSEVRIISCQVVKDKLITQLDDGRKVIIAINLLTKWGVLDKEVKPEQLKSPELHSEGRYVYFPKIDDTLPVRALLADGREISIPTSWLTEQSVPLTKLQKYEI</sequence>
<accession>A0ACA9PN50</accession>
<proteinExistence type="predicted"/>
<comment type="caution">
    <text evidence="1">The sequence shown here is derived from an EMBL/GenBank/DDBJ whole genome shotgun (WGS) entry which is preliminary data.</text>
</comment>